<dbReference type="GO" id="GO:0003779">
    <property type="term" value="F:actin binding"/>
    <property type="evidence" value="ECO:0007669"/>
    <property type="project" value="InterPro"/>
</dbReference>
<dbReference type="CDD" id="cd00174">
    <property type="entry name" value="SH3"/>
    <property type="match status" value="2"/>
</dbReference>
<dbReference type="Proteomes" id="UP000193067">
    <property type="component" value="Unassembled WGS sequence"/>
</dbReference>
<keyword evidence="16" id="KW-1185">Reference proteome</keyword>
<reference evidence="15 16" key="1">
    <citation type="journal article" date="2015" name="Biotechnol. Biofuels">
        <title>Enhanced degradation of softwood versus hardwood by the white-rot fungus Pycnoporus coccineus.</title>
        <authorList>
            <person name="Couturier M."/>
            <person name="Navarro D."/>
            <person name="Chevret D."/>
            <person name="Henrissat B."/>
            <person name="Piumi F."/>
            <person name="Ruiz-Duenas F.J."/>
            <person name="Martinez A.T."/>
            <person name="Grigoriev I.V."/>
            <person name="Riley R."/>
            <person name="Lipzen A."/>
            <person name="Berrin J.G."/>
            <person name="Master E.R."/>
            <person name="Rosso M.N."/>
        </authorList>
    </citation>
    <scope>NUCLEOTIDE SEQUENCE [LARGE SCALE GENOMIC DNA]</scope>
    <source>
        <strain evidence="15 16">BRFM310</strain>
    </source>
</reference>
<dbReference type="PANTHER" id="PTHR46006:SF6">
    <property type="entry name" value="INTERSECTIN-2 ISOFORM X1"/>
    <property type="match status" value="1"/>
</dbReference>
<feature type="compositionally biased region" description="Basic residues" evidence="8">
    <location>
        <begin position="1495"/>
        <end position="1505"/>
    </location>
</feature>
<dbReference type="GO" id="GO:0035025">
    <property type="term" value="P:positive regulation of Rho protein signal transduction"/>
    <property type="evidence" value="ECO:0007669"/>
    <property type="project" value="TreeGrafter"/>
</dbReference>
<dbReference type="Pfam" id="PF00621">
    <property type="entry name" value="RhoGEF"/>
    <property type="match status" value="1"/>
</dbReference>
<dbReference type="SMART" id="SM00325">
    <property type="entry name" value="RhoGEF"/>
    <property type="match status" value="1"/>
</dbReference>
<feature type="domain" description="PH" evidence="10">
    <location>
        <begin position="1878"/>
        <end position="1971"/>
    </location>
</feature>
<dbReference type="GO" id="GO:0005737">
    <property type="term" value="C:cytoplasm"/>
    <property type="evidence" value="ECO:0007669"/>
    <property type="project" value="UniProtKB-SubCell"/>
</dbReference>
<feature type="compositionally biased region" description="Pro residues" evidence="8">
    <location>
        <begin position="867"/>
        <end position="879"/>
    </location>
</feature>
<dbReference type="SUPFAM" id="SSF50044">
    <property type="entry name" value="SH3-domain"/>
    <property type="match status" value="2"/>
</dbReference>
<evidence type="ECO:0000259" key="14">
    <source>
        <dbReference type="PROSITE" id="PS51082"/>
    </source>
</evidence>
<gene>
    <name evidence="15" type="ORF">PYCCODRAFT_1435806</name>
</gene>
<feature type="compositionally biased region" description="Pro residues" evidence="8">
    <location>
        <begin position="1070"/>
        <end position="1084"/>
    </location>
</feature>
<dbReference type="PROSITE" id="PS51082">
    <property type="entry name" value="WH2"/>
    <property type="match status" value="1"/>
</dbReference>
<feature type="coiled-coil region" evidence="7">
    <location>
        <begin position="427"/>
        <end position="475"/>
    </location>
</feature>
<dbReference type="InterPro" id="IPR051480">
    <property type="entry name" value="Endocytic_GEF_Adapter"/>
</dbReference>
<feature type="compositionally biased region" description="Basic and acidic residues" evidence="8">
    <location>
        <begin position="847"/>
        <end position="858"/>
    </location>
</feature>
<evidence type="ECO:0000256" key="8">
    <source>
        <dbReference type="SAM" id="MobiDB-lite"/>
    </source>
</evidence>
<dbReference type="InterPro" id="IPR002048">
    <property type="entry name" value="EF_hand_dom"/>
</dbReference>
<feature type="compositionally biased region" description="Low complexity" evidence="8">
    <location>
        <begin position="124"/>
        <end position="133"/>
    </location>
</feature>
<dbReference type="InterPro" id="IPR035899">
    <property type="entry name" value="DBL_dom_sf"/>
</dbReference>
<dbReference type="GO" id="GO:0005085">
    <property type="term" value="F:guanyl-nucleotide exchange factor activity"/>
    <property type="evidence" value="ECO:0007669"/>
    <property type="project" value="InterPro"/>
</dbReference>
<feature type="compositionally biased region" description="Pro residues" evidence="8">
    <location>
        <begin position="113"/>
        <end position="123"/>
    </location>
</feature>
<dbReference type="PROSITE" id="PS50222">
    <property type="entry name" value="EF_HAND_2"/>
    <property type="match status" value="1"/>
</dbReference>
<evidence type="ECO:0000259" key="13">
    <source>
        <dbReference type="PROSITE" id="PS50222"/>
    </source>
</evidence>
<evidence type="ECO:0000259" key="12">
    <source>
        <dbReference type="PROSITE" id="PS50031"/>
    </source>
</evidence>
<feature type="compositionally biased region" description="Low complexity" evidence="8">
    <location>
        <begin position="1567"/>
        <end position="1581"/>
    </location>
</feature>
<feature type="compositionally biased region" description="Pro residues" evidence="8">
    <location>
        <begin position="758"/>
        <end position="791"/>
    </location>
</feature>
<dbReference type="InterPro" id="IPR000219">
    <property type="entry name" value="DH_dom"/>
</dbReference>
<dbReference type="PROSITE" id="PS50031">
    <property type="entry name" value="EH"/>
    <property type="match status" value="1"/>
</dbReference>
<evidence type="ECO:0000256" key="5">
    <source>
        <dbReference type="ARBA" id="ARBA00022490"/>
    </source>
</evidence>
<dbReference type="Pfam" id="PF16652">
    <property type="entry name" value="PH_13"/>
    <property type="match status" value="1"/>
</dbReference>
<dbReference type="OrthoDB" id="1716625at2759"/>
<evidence type="ECO:0000256" key="4">
    <source>
        <dbReference type="ARBA" id="ARBA00022443"/>
    </source>
</evidence>
<dbReference type="PROSITE" id="PS50003">
    <property type="entry name" value="PH_DOMAIN"/>
    <property type="match status" value="1"/>
</dbReference>
<accession>A0A1Y2IN74</accession>
<dbReference type="InterPro" id="IPR036028">
    <property type="entry name" value="SH3-like_dom_sf"/>
</dbReference>
<name>A0A1Y2IN74_TRAC3</name>
<feature type="compositionally biased region" description="Polar residues" evidence="8">
    <location>
        <begin position="134"/>
        <end position="147"/>
    </location>
</feature>
<feature type="compositionally biased region" description="Basic and acidic residues" evidence="8">
    <location>
        <begin position="1459"/>
        <end position="1476"/>
    </location>
</feature>
<dbReference type="PANTHER" id="PTHR46006">
    <property type="entry name" value="RHO GUANINE NUCLEOTIDE EXCHANGE FACTOR AT 64C, ISOFORM A"/>
    <property type="match status" value="1"/>
</dbReference>
<dbReference type="PROSITE" id="PS50010">
    <property type="entry name" value="DH_2"/>
    <property type="match status" value="1"/>
</dbReference>
<keyword evidence="7" id="KW-0175">Coiled coil</keyword>
<dbReference type="Pfam" id="PF14604">
    <property type="entry name" value="SH3_9"/>
    <property type="match status" value="1"/>
</dbReference>
<feature type="compositionally biased region" description="Pro residues" evidence="8">
    <location>
        <begin position="731"/>
        <end position="749"/>
    </location>
</feature>
<evidence type="ECO:0000256" key="1">
    <source>
        <dbReference type="ARBA" id="ARBA00004496"/>
    </source>
</evidence>
<feature type="domain" description="EF-hand" evidence="13">
    <location>
        <begin position="280"/>
        <end position="315"/>
    </location>
</feature>
<feature type="region of interest" description="Disordered" evidence="8">
    <location>
        <begin position="1567"/>
        <end position="1586"/>
    </location>
</feature>
<dbReference type="Gene3D" id="1.10.238.10">
    <property type="entry name" value="EF-hand"/>
    <property type="match status" value="1"/>
</dbReference>
<feature type="compositionally biased region" description="Acidic residues" evidence="8">
    <location>
        <begin position="1444"/>
        <end position="1458"/>
    </location>
</feature>
<dbReference type="PROSITE" id="PS50002">
    <property type="entry name" value="SH3"/>
    <property type="match status" value="1"/>
</dbReference>
<dbReference type="InterPro" id="IPR001452">
    <property type="entry name" value="SH3_domain"/>
</dbReference>
<feature type="compositionally biased region" description="Pro residues" evidence="8">
    <location>
        <begin position="959"/>
        <end position="992"/>
    </location>
</feature>
<dbReference type="InterPro" id="IPR001849">
    <property type="entry name" value="PH_domain"/>
</dbReference>
<dbReference type="InterPro" id="IPR000261">
    <property type="entry name" value="EH_dom"/>
</dbReference>
<feature type="compositionally biased region" description="Pro residues" evidence="8">
    <location>
        <begin position="888"/>
        <end position="907"/>
    </location>
</feature>
<dbReference type="PRINTS" id="PR01217">
    <property type="entry name" value="PRICHEXTENSN"/>
</dbReference>
<organism evidence="15 16">
    <name type="scientific">Trametes coccinea (strain BRFM310)</name>
    <name type="common">Pycnoporus coccineus</name>
    <dbReference type="NCBI Taxonomy" id="1353009"/>
    <lineage>
        <taxon>Eukaryota</taxon>
        <taxon>Fungi</taxon>
        <taxon>Dikarya</taxon>
        <taxon>Basidiomycota</taxon>
        <taxon>Agaricomycotina</taxon>
        <taxon>Agaricomycetes</taxon>
        <taxon>Polyporales</taxon>
        <taxon>Polyporaceae</taxon>
        <taxon>Trametes</taxon>
    </lineage>
</organism>
<evidence type="ECO:0000259" key="9">
    <source>
        <dbReference type="PROSITE" id="PS50002"/>
    </source>
</evidence>
<dbReference type="SMART" id="SM00326">
    <property type="entry name" value="SH3"/>
    <property type="match status" value="2"/>
</dbReference>
<evidence type="ECO:0000256" key="3">
    <source>
        <dbReference type="ARBA" id="ARBA00020728"/>
    </source>
</evidence>
<proteinExistence type="predicted"/>
<feature type="compositionally biased region" description="Basic and acidic residues" evidence="8">
    <location>
        <begin position="1412"/>
        <end position="1430"/>
    </location>
</feature>
<feature type="compositionally biased region" description="Pro residues" evidence="8">
    <location>
        <begin position="615"/>
        <end position="638"/>
    </location>
</feature>
<evidence type="ECO:0000313" key="15">
    <source>
        <dbReference type="EMBL" id="OSD02133.1"/>
    </source>
</evidence>
<comment type="subcellular location">
    <subcellularLocation>
        <location evidence="1">Cytoplasm</location>
    </subcellularLocation>
</comment>
<dbReference type="SUPFAM" id="SSF48065">
    <property type="entry name" value="DBL homology domain (DH-domain)"/>
    <property type="match status" value="1"/>
</dbReference>
<feature type="domain" description="WH2" evidence="14">
    <location>
        <begin position="1125"/>
        <end position="1142"/>
    </location>
</feature>
<dbReference type="CDD" id="cd00052">
    <property type="entry name" value="EH"/>
    <property type="match status" value="1"/>
</dbReference>
<dbReference type="Gene3D" id="1.20.900.10">
    <property type="entry name" value="Dbl homology (DH) domain"/>
    <property type="match status" value="1"/>
</dbReference>
<dbReference type="Gene3D" id="2.30.30.40">
    <property type="entry name" value="SH3 Domains"/>
    <property type="match status" value="2"/>
</dbReference>
<feature type="compositionally biased region" description="Polar residues" evidence="8">
    <location>
        <begin position="933"/>
        <end position="949"/>
    </location>
</feature>
<dbReference type="GO" id="GO:0005509">
    <property type="term" value="F:calcium ion binding"/>
    <property type="evidence" value="ECO:0007669"/>
    <property type="project" value="InterPro"/>
</dbReference>
<feature type="compositionally biased region" description="Low complexity" evidence="8">
    <location>
        <begin position="1114"/>
        <end position="1125"/>
    </location>
</feature>
<evidence type="ECO:0000259" key="10">
    <source>
        <dbReference type="PROSITE" id="PS50003"/>
    </source>
</evidence>
<dbReference type="SUPFAM" id="SSF50729">
    <property type="entry name" value="PH domain-like"/>
    <property type="match status" value="1"/>
</dbReference>
<feature type="compositionally biased region" description="Pro residues" evidence="8">
    <location>
        <begin position="1172"/>
        <end position="1181"/>
    </location>
</feature>
<evidence type="ECO:0000256" key="7">
    <source>
        <dbReference type="SAM" id="Coils"/>
    </source>
</evidence>
<feature type="compositionally biased region" description="Polar residues" evidence="8">
    <location>
        <begin position="1395"/>
        <end position="1410"/>
    </location>
</feature>
<feature type="compositionally biased region" description="Low complexity" evidence="8">
    <location>
        <begin position="150"/>
        <end position="160"/>
    </location>
</feature>
<feature type="domain" description="SH3" evidence="9">
    <location>
        <begin position="1323"/>
        <end position="1382"/>
    </location>
</feature>
<dbReference type="EMBL" id="KZ084107">
    <property type="protein sequence ID" value="OSD02133.1"/>
    <property type="molecule type" value="Genomic_DNA"/>
</dbReference>
<dbReference type="STRING" id="1353009.A0A1Y2IN74"/>
<dbReference type="SMART" id="SM00233">
    <property type="entry name" value="PH"/>
    <property type="match status" value="1"/>
</dbReference>
<feature type="compositionally biased region" description="Pro residues" evidence="8">
    <location>
        <begin position="799"/>
        <end position="812"/>
    </location>
</feature>
<feature type="region of interest" description="Disordered" evidence="8">
    <location>
        <begin position="1217"/>
        <end position="1252"/>
    </location>
</feature>
<feature type="compositionally biased region" description="Low complexity" evidence="8">
    <location>
        <begin position="1051"/>
        <end position="1069"/>
    </location>
</feature>
<dbReference type="InterPro" id="IPR011992">
    <property type="entry name" value="EF-hand-dom_pair"/>
</dbReference>
<dbReference type="Pfam" id="PF12763">
    <property type="entry name" value="EH"/>
    <property type="match status" value="1"/>
</dbReference>
<dbReference type="SMART" id="SM00027">
    <property type="entry name" value="EH"/>
    <property type="match status" value="1"/>
</dbReference>
<dbReference type="Gene3D" id="2.30.29.30">
    <property type="entry name" value="Pleckstrin-homology domain (PH domain)/Phosphotyrosine-binding domain (PTB)"/>
    <property type="match status" value="1"/>
</dbReference>
<evidence type="ECO:0000256" key="2">
    <source>
        <dbReference type="ARBA" id="ARBA00015110"/>
    </source>
</evidence>
<feature type="compositionally biased region" description="Low complexity" evidence="8">
    <location>
        <begin position="18"/>
        <end position="112"/>
    </location>
</feature>
<feature type="compositionally biased region" description="Pro residues" evidence="8">
    <location>
        <begin position="1094"/>
        <end position="1113"/>
    </location>
</feature>
<evidence type="ECO:0000259" key="11">
    <source>
        <dbReference type="PROSITE" id="PS50010"/>
    </source>
</evidence>
<keyword evidence="4 6" id="KW-0728">SH3 domain</keyword>
<dbReference type="CDD" id="cd00160">
    <property type="entry name" value="RhoGEF"/>
    <property type="match status" value="1"/>
</dbReference>
<feature type="compositionally biased region" description="Basic and acidic residues" evidence="8">
    <location>
        <begin position="682"/>
        <end position="727"/>
    </location>
</feature>
<dbReference type="Pfam" id="PF02205">
    <property type="entry name" value="WH2"/>
    <property type="match status" value="1"/>
</dbReference>
<feature type="region of interest" description="Disordered" evidence="8">
    <location>
        <begin position="1"/>
        <end position="173"/>
    </location>
</feature>
<dbReference type="Pfam" id="PF00018">
    <property type="entry name" value="SH3_1"/>
    <property type="match status" value="1"/>
</dbReference>
<feature type="compositionally biased region" description="Basic and acidic residues" evidence="8">
    <location>
        <begin position="511"/>
        <end position="610"/>
    </location>
</feature>
<feature type="compositionally biased region" description="Acidic residues" evidence="8">
    <location>
        <begin position="1017"/>
        <end position="1027"/>
    </location>
</feature>
<dbReference type="SUPFAM" id="SSF47473">
    <property type="entry name" value="EF-hand"/>
    <property type="match status" value="1"/>
</dbReference>
<dbReference type="InterPro" id="IPR011993">
    <property type="entry name" value="PH-like_dom_sf"/>
</dbReference>
<evidence type="ECO:0000313" key="16">
    <source>
        <dbReference type="Proteomes" id="UP000193067"/>
    </source>
</evidence>
<feature type="domain" description="DH" evidence="11">
    <location>
        <begin position="1660"/>
        <end position="1841"/>
    </location>
</feature>
<sequence length="1986" mass="217526">MAQWGQGYQYPMQTGFNPQQQFQPQLAPQPTGFPGQRPPGFQQPQPTGFPGQQGFQQPQQTGFPGQQGFQQPQQTGFPGAQGFQQPQQTGFPGQQLQSQPTGFPGGNFQQQQRPPPPPVPPIPSQFQQQQPQQNAQGSGFLSAQQPNRFLGSSPGLSPLSAQQTGFPGGGGLRPLVPQVTGFVDPRLQMMSNTFLPANTSAPYNAAGMPQFQQQQSGFSLQQSFQQHNQAQRGNAAPKIPWALSKAEKKQYDQIFRAWDTGNTGFISGQTALEVFGQSGLDRNDLAKIWALADVENRGKLNLAEFHVAMGLIYRRLNGNDIPDVLPPELVPPSRRDLEESVDVLKDILKNDTRARSPAGLDSGPASRMRERSFYQNTATGAGGRQDATVYKFKDEAPAGGFYQPRSRHVDRSAIRTASENASPSADLDDIKRSLENTAKMLDKVAEENAQRTAEDDALEREMDDLKYRVKRVQEDLEYVSRGPRTVARDEERRKLERELLELMHEKLPDLERRIKDREERREREKREWARERDRRNERFGRFDDRDDRPSSRYERDPYDRPRSAYDRDDRDRDYYRDRDRDYDRDRARDYDRDRPYSRNRDRDRDYDRPRSPPRARSPPPPPPEPATTAPRPPPPAPTPSTTTAAKKAMTAEERAALVRQRIQERMAALGVVAPSSSPKIDTTVEDRLAQEKKEAEEKAKAAEREAEERERIRRERLEGEKALKEGRSPTSPAPPSTASTPAPPPPPAPAAGTSQVPTPKPTPPPAPILKAKPPAPPPPRKGAAPRPPAPRAPSSVAAPPAPAPAAPAPPLAPIVNQEDEELKAREAAVLRAREERLARIRQLEQEEEEARLAEERRLQQLAQQRSPPAPAAPPAPPAPQFTQAATSPPAPAPPPPPPAPPAPPAPSAPAVSPPVDKSGTNPFSKLIRESPGSAATSPAIHTNGSTNPFFKSHAASSPATPPTEAPAAPAPPPPPAPPASFAPPPSKSPAPPSVKTTYHTAPGDSDDDWGDIKEKDTDDSDDSDDELSASRDKRSQLAAQLFSNILPPSRPQSAAASGASKPAASAEPSSPAPPPPPPPPPSAPPMSTNIPADTPAPPPPPPPPGAPPAPAPPAAGIAAPAPTGDRSALLSAIQAGRKLRKAQTNDRSAAPISGRVLGDTSPPPHISAAPRMPSPPTPAEQPAPQAHHEENPAPPEMGSVRSSNRDSVDWYAGLAAEGSAVSRGPSEPLPPTIQEEEEPATPVPQIQVDNTEDTNALADVDMNTEYRVRSLYAYQAQRPEELTFGENLILTAHPSKSGSDWWYGTLVRDGKSGFFPKTYVEQVTTVIAHALYDYNGSNADELPFSEGDQLTIVDRSDADWWKAEQGGVVFIVPAAYLAITDAAPPVQMPHHADPGQSTPGVSSPKQSSPSPEADHDIEIKEPDSDTHSADDDSSGSDYVTASESESETDESEEEEQQSEEARREERQARAAERQRVLEAAGLIIKKEAQPPPRPVRARSHRRRRPAPAVPERSPQIPSSPSKDLPPVPESDSANTSLRLDDAFERYEAYRQNHLALNRLSVASVESATSTTSPQSSTFSLTPVPSEGGESRTHSFLSFFGHRSRTPVNDGEARVMPVISAPILQRESSPASGEGDAAFGSSWASLVDKSALEDIPTAERRRQEAIYELIVTEGAYVRDLQLIVEHFYANVYDLLDEKARTVIFANVEDILLMNTTFLSSLEERQKECRLYIDKIGDILSTNMAHLNIYMDYCVNQSSAIKVLQSLRQSNPELAACLQRLRDDPTARNLDLSSYLLVPMQRITRYPLLFKQIIHYTEPGDDRTQVERAQQMAEKVLNHINETIRDQEGRERLKEVSKDLWIGSGRLDLTAPTRYMGPRKLLKEGILMKAKSGRKLRAFLCSDILVLTEDASKSLYRMPLSLSEVQVHEPTGKDDTTFQLAVSYPRGGDSITLRAASPREAQTWMYAIHSAAKRCRGAQRRAAKKARG</sequence>
<protein>
    <recommendedName>
        <fullName evidence="2">Actin cytoskeleton-regulatory complex protein PAN1</fullName>
    </recommendedName>
    <alternativeName>
        <fullName evidence="3">Actin cytoskeleton-regulatory complex protein pan1</fullName>
    </alternativeName>
</protein>
<keyword evidence="5" id="KW-0963">Cytoplasm</keyword>
<feature type="region of interest" description="Disordered" evidence="8">
    <location>
        <begin position="847"/>
        <end position="1204"/>
    </location>
</feature>
<feature type="domain" description="EH" evidence="12">
    <location>
        <begin position="247"/>
        <end position="336"/>
    </location>
</feature>
<feature type="region of interest" description="Disordered" evidence="8">
    <location>
        <begin position="511"/>
        <end position="657"/>
    </location>
</feature>
<feature type="region of interest" description="Disordered" evidence="8">
    <location>
        <begin position="669"/>
        <end position="823"/>
    </location>
</feature>
<dbReference type="InterPro" id="IPR003124">
    <property type="entry name" value="WH2_dom"/>
</dbReference>
<feature type="region of interest" description="Disordered" evidence="8">
    <location>
        <begin position="1386"/>
        <end position="1534"/>
    </location>
</feature>
<evidence type="ECO:0000256" key="6">
    <source>
        <dbReference type="PROSITE-ProRule" id="PRU00192"/>
    </source>
</evidence>